<protein>
    <submittedName>
        <fullName evidence="1">Uncharacterized protein</fullName>
    </submittedName>
</protein>
<evidence type="ECO:0000313" key="1">
    <source>
        <dbReference type="EMBL" id="KAJ9584840.1"/>
    </source>
</evidence>
<feature type="non-terminal residue" evidence="1">
    <location>
        <position position="112"/>
    </location>
</feature>
<gene>
    <name evidence="1" type="ORF">L9F63_020807</name>
</gene>
<reference evidence="1" key="2">
    <citation type="submission" date="2023-05" db="EMBL/GenBank/DDBJ databases">
        <authorList>
            <person name="Fouks B."/>
        </authorList>
    </citation>
    <scope>NUCLEOTIDE SEQUENCE</scope>
    <source>
        <strain evidence="1">Stay&amp;Tobe</strain>
        <tissue evidence="1">Testes</tissue>
    </source>
</reference>
<feature type="non-terminal residue" evidence="1">
    <location>
        <position position="1"/>
    </location>
</feature>
<proteinExistence type="predicted"/>
<dbReference type="EMBL" id="JASPKZ010007351">
    <property type="protein sequence ID" value="KAJ9584840.1"/>
    <property type="molecule type" value="Genomic_DNA"/>
</dbReference>
<sequence length="112" mass="13432">FSYYVRFFCHVLKQFKTMSPYVQKDSTDLHELSDKWLTFSREIMTNLSAIMTASMGFISSLKIALPRQEYLFFIYEHDNFYKLDILETVTQTDVPEHRDYAVLPDETHRSFR</sequence>
<name>A0AAD7ZQ82_DIPPU</name>
<reference evidence="1" key="1">
    <citation type="journal article" date="2023" name="IScience">
        <title>Live-bearing cockroach genome reveals convergent evolutionary mechanisms linked to viviparity in insects and beyond.</title>
        <authorList>
            <person name="Fouks B."/>
            <person name="Harrison M.C."/>
            <person name="Mikhailova A.A."/>
            <person name="Marchal E."/>
            <person name="English S."/>
            <person name="Carruthers M."/>
            <person name="Jennings E.C."/>
            <person name="Chiamaka E.L."/>
            <person name="Frigard R.A."/>
            <person name="Pippel M."/>
            <person name="Attardo G.M."/>
            <person name="Benoit J.B."/>
            <person name="Bornberg-Bauer E."/>
            <person name="Tobe S.S."/>
        </authorList>
    </citation>
    <scope>NUCLEOTIDE SEQUENCE</scope>
    <source>
        <strain evidence="1">Stay&amp;Tobe</strain>
    </source>
</reference>
<dbReference type="AlphaFoldDB" id="A0AAD7ZQ82"/>
<organism evidence="1 2">
    <name type="scientific">Diploptera punctata</name>
    <name type="common">Pacific beetle cockroach</name>
    <dbReference type="NCBI Taxonomy" id="6984"/>
    <lineage>
        <taxon>Eukaryota</taxon>
        <taxon>Metazoa</taxon>
        <taxon>Ecdysozoa</taxon>
        <taxon>Arthropoda</taxon>
        <taxon>Hexapoda</taxon>
        <taxon>Insecta</taxon>
        <taxon>Pterygota</taxon>
        <taxon>Neoptera</taxon>
        <taxon>Polyneoptera</taxon>
        <taxon>Dictyoptera</taxon>
        <taxon>Blattodea</taxon>
        <taxon>Blaberoidea</taxon>
        <taxon>Blaberidae</taxon>
        <taxon>Diplopterinae</taxon>
        <taxon>Diploptera</taxon>
    </lineage>
</organism>
<comment type="caution">
    <text evidence="1">The sequence shown here is derived from an EMBL/GenBank/DDBJ whole genome shotgun (WGS) entry which is preliminary data.</text>
</comment>
<evidence type="ECO:0000313" key="2">
    <source>
        <dbReference type="Proteomes" id="UP001233999"/>
    </source>
</evidence>
<accession>A0AAD7ZQ82</accession>
<keyword evidence="2" id="KW-1185">Reference proteome</keyword>
<dbReference type="Proteomes" id="UP001233999">
    <property type="component" value="Unassembled WGS sequence"/>
</dbReference>